<evidence type="ECO:0000313" key="3">
    <source>
        <dbReference type="Proteomes" id="UP000499080"/>
    </source>
</evidence>
<proteinExistence type="predicted"/>
<dbReference type="OrthoDB" id="6433866at2759"/>
<sequence>MVRGRSVHLRKYVAPDLFLKFTANPKWPAITENLRTSEQTTGRPDFLARVFNLKLKSFMDDPTVHGALGKSIAQVYTIEFEKRRLPQAHILIVLQADNKFSTSEHIDEFVRAEIPSSIENPRLHEIVTKCLMHMAL</sequence>
<gene>
    <name evidence="2" type="ORF">AVEN_199461_1</name>
</gene>
<comment type="caution">
    <text evidence="2">The sequence shown here is derived from an EMBL/GenBank/DDBJ whole genome shotgun (WGS) entry which is preliminary data.</text>
</comment>
<reference evidence="2 3" key="1">
    <citation type="journal article" date="2019" name="Sci. Rep.">
        <title>Orb-weaving spider Araneus ventricosus genome elucidates the spidroin gene catalogue.</title>
        <authorList>
            <person name="Kono N."/>
            <person name="Nakamura H."/>
            <person name="Ohtoshi R."/>
            <person name="Moran D.A.P."/>
            <person name="Shinohara A."/>
            <person name="Yoshida Y."/>
            <person name="Fujiwara M."/>
            <person name="Mori M."/>
            <person name="Tomita M."/>
            <person name="Arakawa K."/>
        </authorList>
    </citation>
    <scope>NUCLEOTIDE SEQUENCE [LARGE SCALE GENOMIC DNA]</scope>
</reference>
<dbReference type="AlphaFoldDB" id="A0A4Y2LC34"/>
<organism evidence="2 3">
    <name type="scientific">Araneus ventricosus</name>
    <name type="common">Orbweaver spider</name>
    <name type="synonym">Epeira ventricosa</name>
    <dbReference type="NCBI Taxonomy" id="182803"/>
    <lineage>
        <taxon>Eukaryota</taxon>
        <taxon>Metazoa</taxon>
        <taxon>Ecdysozoa</taxon>
        <taxon>Arthropoda</taxon>
        <taxon>Chelicerata</taxon>
        <taxon>Arachnida</taxon>
        <taxon>Araneae</taxon>
        <taxon>Araneomorphae</taxon>
        <taxon>Entelegynae</taxon>
        <taxon>Araneoidea</taxon>
        <taxon>Araneidae</taxon>
        <taxon>Araneus</taxon>
    </lineage>
</organism>
<evidence type="ECO:0000313" key="2">
    <source>
        <dbReference type="EMBL" id="GBN12291.1"/>
    </source>
</evidence>
<name>A0A4Y2LC34_ARAVE</name>
<dbReference type="Proteomes" id="UP000499080">
    <property type="component" value="Unassembled WGS sequence"/>
</dbReference>
<feature type="domain" description="Helitron helicase-like" evidence="1">
    <location>
        <begin position="9"/>
        <end position="92"/>
    </location>
</feature>
<dbReference type="Pfam" id="PF14214">
    <property type="entry name" value="Helitron_like_N"/>
    <property type="match status" value="1"/>
</dbReference>
<keyword evidence="3" id="KW-1185">Reference proteome</keyword>
<evidence type="ECO:0000259" key="1">
    <source>
        <dbReference type="Pfam" id="PF14214"/>
    </source>
</evidence>
<accession>A0A4Y2LC34</accession>
<dbReference type="InterPro" id="IPR025476">
    <property type="entry name" value="Helitron_helicase-like"/>
</dbReference>
<dbReference type="EMBL" id="BGPR01005665">
    <property type="protein sequence ID" value="GBN12291.1"/>
    <property type="molecule type" value="Genomic_DNA"/>
</dbReference>
<protein>
    <recommendedName>
        <fullName evidence="1">Helitron helicase-like domain-containing protein</fullName>
    </recommendedName>
</protein>